<evidence type="ECO:0000256" key="4">
    <source>
        <dbReference type="HAMAP-Rule" id="MF_00528"/>
    </source>
</evidence>
<comment type="catalytic activity">
    <reaction evidence="4">
        <text>a 2'-deoxyribonucleoside 5'-triphosphate + H2O = a 2'-deoxyribonucleoside 5'-phosphate + diphosphate + H(+)</text>
        <dbReference type="Rhea" id="RHEA:44644"/>
        <dbReference type="ChEBI" id="CHEBI:15377"/>
        <dbReference type="ChEBI" id="CHEBI:15378"/>
        <dbReference type="ChEBI" id="CHEBI:33019"/>
        <dbReference type="ChEBI" id="CHEBI:61560"/>
        <dbReference type="ChEBI" id="CHEBI:65317"/>
        <dbReference type="EC" id="3.6.1.9"/>
    </reaction>
</comment>
<comment type="function">
    <text evidence="4">Nucleoside triphosphate pyrophosphatase. May have a dual role in cell division arrest and in preventing the incorporation of modified nucleotides into cellular nucleic acids.</text>
</comment>
<dbReference type="CDD" id="cd00555">
    <property type="entry name" value="Maf"/>
    <property type="match status" value="1"/>
</dbReference>
<sequence>MVPVGDAPRPPLVLASASPRRLDLLARLGIVPDRVDPADIDETPGKAELPRRLAGRLSRAKAEAVAARSPGALVLAADTVVGVGRRILGKPGDAEEARRFLEFLSGRRHRVTTGVALITPDTLVRTRLVETTLAFQRLTDAQMDDYVASGEWEGKAGGYAIHQRAEVFVRFLSGSHSNVVGLPLFETAQLLRGVGWLRP</sequence>
<dbReference type="PANTHER" id="PTHR43213">
    <property type="entry name" value="BIFUNCTIONAL DTTP/UTP PYROPHOSPHATASE/METHYLTRANSFERASE PROTEIN-RELATED"/>
    <property type="match status" value="1"/>
</dbReference>
<evidence type="ECO:0000256" key="3">
    <source>
        <dbReference type="ARBA" id="ARBA00023080"/>
    </source>
</evidence>
<accession>A0A940MV62</accession>
<dbReference type="Gene3D" id="3.90.950.10">
    <property type="match status" value="1"/>
</dbReference>
<keyword evidence="4" id="KW-0963">Cytoplasm</keyword>
<evidence type="ECO:0000313" key="6">
    <source>
        <dbReference type="Proteomes" id="UP000677537"/>
    </source>
</evidence>
<evidence type="ECO:0000313" key="5">
    <source>
        <dbReference type="EMBL" id="MBP0491822.1"/>
    </source>
</evidence>
<dbReference type="EMBL" id="JAGIZA010000002">
    <property type="protein sequence ID" value="MBP0491822.1"/>
    <property type="molecule type" value="Genomic_DNA"/>
</dbReference>
<comment type="similarity">
    <text evidence="4">Belongs to the Maf family.</text>
</comment>
<comment type="caution">
    <text evidence="5">The sequence shown here is derived from an EMBL/GenBank/DDBJ whole genome shotgun (WGS) entry which is preliminary data.</text>
</comment>
<dbReference type="InterPro" id="IPR003697">
    <property type="entry name" value="Maf-like"/>
</dbReference>
<dbReference type="PANTHER" id="PTHR43213:SF5">
    <property type="entry name" value="BIFUNCTIONAL DTTP_UTP PYROPHOSPHATASE_METHYLTRANSFERASE PROTEIN-RELATED"/>
    <property type="match status" value="1"/>
</dbReference>
<dbReference type="NCBIfam" id="TIGR00172">
    <property type="entry name" value="maf"/>
    <property type="match status" value="1"/>
</dbReference>
<keyword evidence="2 4" id="KW-0378">Hydrolase</keyword>
<dbReference type="SUPFAM" id="SSF52972">
    <property type="entry name" value="ITPase-like"/>
    <property type="match status" value="1"/>
</dbReference>
<keyword evidence="6" id="KW-1185">Reference proteome</keyword>
<dbReference type="Proteomes" id="UP000677537">
    <property type="component" value="Unassembled WGS sequence"/>
</dbReference>
<proteinExistence type="inferred from homology"/>
<dbReference type="GO" id="GO:0047429">
    <property type="term" value="F:nucleoside triphosphate diphosphatase activity"/>
    <property type="evidence" value="ECO:0007669"/>
    <property type="project" value="UniProtKB-EC"/>
</dbReference>
<protein>
    <recommendedName>
        <fullName evidence="4">Nucleoside triphosphate pyrophosphatase</fullName>
        <ecNumber evidence="4">3.6.1.9</ecNumber>
    </recommendedName>
    <alternativeName>
        <fullName evidence="4">Nucleotide pyrophosphatase</fullName>
        <shortName evidence="4">Nucleotide PPase</shortName>
    </alternativeName>
</protein>
<dbReference type="GO" id="GO:0005737">
    <property type="term" value="C:cytoplasm"/>
    <property type="evidence" value="ECO:0007669"/>
    <property type="project" value="UniProtKB-SubCell"/>
</dbReference>
<name>A0A940MV62_9PROT</name>
<comment type="cofactor">
    <cofactor evidence="1 4">
        <name>a divalent metal cation</name>
        <dbReference type="ChEBI" id="CHEBI:60240"/>
    </cofactor>
</comment>
<comment type="caution">
    <text evidence="4">Lacks conserved residue(s) required for the propagation of feature annotation.</text>
</comment>
<feature type="active site" description="Proton acceptor" evidence="4">
    <location>
        <position position="78"/>
    </location>
</feature>
<reference evidence="5" key="1">
    <citation type="submission" date="2021-03" db="EMBL/GenBank/DDBJ databases">
        <authorList>
            <person name="So Y."/>
        </authorList>
    </citation>
    <scope>NUCLEOTIDE SEQUENCE</scope>
    <source>
        <strain evidence="5">SG15</strain>
    </source>
</reference>
<keyword evidence="3 4" id="KW-0546">Nucleotide metabolism</keyword>
<evidence type="ECO:0000256" key="2">
    <source>
        <dbReference type="ARBA" id="ARBA00022801"/>
    </source>
</evidence>
<organism evidence="5 6">
    <name type="scientific">Roseomonas indoligenes</name>
    <dbReference type="NCBI Taxonomy" id="2820811"/>
    <lineage>
        <taxon>Bacteria</taxon>
        <taxon>Pseudomonadati</taxon>
        <taxon>Pseudomonadota</taxon>
        <taxon>Alphaproteobacteria</taxon>
        <taxon>Acetobacterales</taxon>
        <taxon>Roseomonadaceae</taxon>
        <taxon>Roseomonas</taxon>
    </lineage>
</organism>
<dbReference type="HAMAP" id="MF_00528">
    <property type="entry name" value="Maf"/>
    <property type="match status" value="1"/>
</dbReference>
<comment type="catalytic activity">
    <reaction evidence="4">
        <text>a ribonucleoside 5'-triphosphate + H2O = a ribonucleoside 5'-phosphate + diphosphate + H(+)</text>
        <dbReference type="Rhea" id="RHEA:23996"/>
        <dbReference type="ChEBI" id="CHEBI:15377"/>
        <dbReference type="ChEBI" id="CHEBI:15378"/>
        <dbReference type="ChEBI" id="CHEBI:33019"/>
        <dbReference type="ChEBI" id="CHEBI:58043"/>
        <dbReference type="ChEBI" id="CHEBI:61557"/>
        <dbReference type="EC" id="3.6.1.9"/>
    </reaction>
</comment>
<dbReference type="GO" id="GO:0009117">
    <property type="term" value="P:nucleotide metabolic process"/>
    <property type="evidence" value="ECO:0007669"/>
    <property type="project" value="UniProtKB-KW"/>
</dbReference>
<dbReference type="Pfam" id="PF02545">
    <property type="entry name" value="Maf"/>
    <property type="match status" value="1"/>
</dbReference>
<dbReference type="EC" id="3.6.1.9" evidence="4"/>
<evidence type="ECO:0000256" key="1">
    <source>
        <dbReference type="ARBA" id="ARBA00001968"/>
    </source>
</evidence>
<gene>
    <name evidence="5" type="primary">maf</name>
    <name evidence="5" type="ORF">J5Y10_03415</name>
</gene>
<comment type="subcellular location">
    <subcellularLocation>
        <location evidence="4">Cytoplasm</location>
    </subcellularLocation>
</comment>
<dbReference type="InterPro" id="IPR029001">
    <property type="entry name" value="ITPase-like_fam"/>
</dbReference>
<dbReference type="AlphaFoldDB" id="A0A940MV62"/>
<dbReference type="PIRSF" id="PIRSF006305">
    <property type="entry name" value="Maf"/>
    <property type="match status" value="1"/>
</dbReference>